<sequence length="923" mass="96589">MISFDPSILMNYYQSRLGVTGQGGASELLPRKKYAPTAPWSPGGGAPDPAQSVRNALLGRRFIDEGAAKLDLAGASADYRRMFALYNGLSTLMGVAERMNAKGLTSVDQAKIRSTFTKGMAEIANYVDDLKLDSVRLTRGEAMTRARMETGVPRDKTEYITAPLVSGSSSAEVPAFQGDVKFDISLKRVNDTLNVSIDLSQMGSTPRTMGNVVGFINQKLADAGAVTRFASHRIPGAERTTTVNGRVVKLTPEPDRWALKVKTDIAEKLTFSAPATAGAVYMAQTVGNPDPDGKPSTDDAKLTNQFLKFQTDVTSVPAPLQTSGEANFVDGRAFAKDLDPNVIAVRATQVGPDGAVYMLADVENKVAGQEIKGTQDVALLKYDSAGNLLYTRTLGASDKASGLALAVSADGKVAVAGSVTGAMNGTTNGVFNSGETGAFADQSDSFVTLFDADGQEMWTQRRGARQADEASQVSFGADGAVYVAGRARSSITGSTGLGGWDNYIQGFKADATGKVQHLFTQAVGSSGDDRAGGLVVDGDSLVVAGVENGRAVLRRFDLQATGAPTLVATRDLGEMQGEIKGLVLDGGQLVLAGTTRNAALSAGTITQAHAGGSDAFVARLSANLTPAASDRLAYYGGTGDEKLTGLAAKDGQIWLSGQAGADLPDQPKVGTKDGFLARIDVDTGDAVWSRRFTGREGHTAPGPIAIDTTGASVLDRIGLPKGTLDLSDSPRVTAVSAARAGDTFYLRADGGRPQAVTLDEKDTLETLATKIRRALAFRAKVEIVTSEGVRRLQIKPLHDRSLIEILPGKGSDNALEVLGLAEGVVRNTKVVDGKTVPADGKAPLYGLGLPSDLNLDDIHQVRHALAEISSAMSVIRTAYKDLVALASPKPPPSTVNPAGHVPAYLQSQIANYQSALDRLTGGG</sequence>
<reference evidence="2" key="1">
    <citation type="journal article" date="2019" name="Int. J. Syst. Evol. Microbiol.">
        <title>The Global Catalogue of Microorganisms (GCM) 10K type strain sequencing project: providing services to taxonomists for standard genome sequencing and annotation.</title>
        <authorList>
            <consortium name="The Broad Institute Genomics Platform"/>
            <consortium name="The Broad Institute Genome Sequencing Center for Infectious Disease"/>
            <person name="Wu L."/>
            <person name="Ma J."/>
        </authorList>
    </citation>
    <scope>NUCLEOTIDE SEQUENCE [LARGE SCALE GENOMIC DNA]</scope>
    <source>
        <strain evidence="2">DFY28</strain>
    </source>
</reference>
<dbReference type="PANTHER" id="PTHR35580">
    <property type="entry name" value="CELL SURFACE GLYCOPROTEIN (S-LAYER PROTEIN)-LIKE PROTEIN"/>
    <property type="match status" value="1"/>
</dbReference>
<keyword evidence="2" id="KW-1185">Reference proteome</keyword>
<evidence type="ECO:0000313" key="2">
    <source>
        <dbReference type="Proteomes" id="UP001597237"/>
    </source>
</evidence>
<protein>
    <recommendedName>
        <fullName evidence="3">Transcriptional regulator</fullName>
    </recommendedName>
</protein>
<accession>A0ABW4N599</accession>
<gene>
    <name evidence="1" type="ORF">ACFSC0_17975</name>
</gene>
<dbReference type="Proteomes" id="UP001597237">
    <property type="component" value="Unassembled WGS sequence"/>
</dbReference>
<evidence type="ECO:0000313" key="1">
    <source>
        <dbReference type="EMBL" id="MFD1785294.1"/>
    </source>
</evidence>
<evidence type="ECO:0008006" key="3">
    <source>
        <dbReference type="Google" id="ProtNLM"/>
    </source>
</evidence>
<dbReference type="InterPro" id="IPR052918">
    <property type="entry name" value="Motility_Chemotaxis_Reg"/>
</dbReference>
<organism evidence="1 2">
    <name type="scientific">Phenylobacterium terrae</name>
    <dbReference type="NCBI Taxonomy" id="2665495"/>
    <lineage>
        <taxon>Bacteria</taxon>
        <taxon>Pseudomonadati</taxon>
        <taxon>Pseudomonadota</taxon>
        <taxon>Alphaproteobacteria</taxon>
        <taxon>Caulobacterales</taxon>
        <taxon>Caulobacteraceae</taxon>
        <taxon>Phenylobacterium</taxon>
    </lineage>
</organism>
<name>A0ABW4N599_9CAUL</name>
<dbReference type="RefSeq" id="WP_377282246.1">
    <property type="nucleotide sequence ID" value="NZ_JBHRSI010000005.1"/>
</dbReference>
<dbReference type="PANTHER" id="PTHR35580:SF1">
    <property type="entry name" value="PHYTASE-LIKE DOMAIN-CONTAINING PROTEIN"/>
    <property type="match status" value="1"/>
</dbReference>
<proteinExistence type="predicted"/>
<comment type="caution">
    <text evidence="1">The sequence shown here is derived from an EMBL/GenBank/DDBJ whole genome shotgun (WGS) entry which is preliminary data.</text>
</comment>
<dbReference type="SUPFAM" id="SSF101898">
    <property type="entry name" value="NHL repeat"/>
    <property type="match status" value="1"/>
</dbReference>
<dbReference type="EMBL" id="JBHUEY010000006">
    <property type="protein sequence ID" value="MFD1785294.1"/>
    <property type="molecule type" value="Genomic_DNA"/>
</dbReference>